<dbReference type="EMBL" id="CAJPIZ010019222">
    <property type="protein sequence ID" value="CAG2116855.1"/>
    <property type="molecule type" value="Genomic_DNA"/>
</dbReference>
<evidence type="ECO:0000259" key="6">
    <source>
        <dbReference type="Pfam" id="PF02931"/>
    </source>
</evidence>
<keyword evidence="4 5" id="KW-0472">Membrane</keyword>
<keyword evidence="2 5" id="KW-0812">Transmembrane</keyword>
<dbReference type="AlphaFoldDB" id="A0A7R9Q8Y8"/>
<evidence type="ECO:0000256" key="4">
    <source>
        <dbReference type="ARBA" id="ARBA00023136"/>
    </source>
</evidence>
<dbReference type="GO" id="GO:0004888">
    <property type="term" value="F:transmembrane signaling receptor activity"/>
    <property type="evidence" value="ECO:0007669"/>
    <property type="project" value="InterPro"/>
</dbReference>
<feature type="transmembrane region" description="Helical" evidence="5">
    <location>
        <begin position="161"/>
        <end position="185"/>
    </location>
</feature>
<evidence type="ECO:0000256" key="1">
    <source>
        <dbReference type="ARBA" id="ARBA00004141"/>
    </source>
</evidence>
<dbReference type="InterPro" id="IPR006201">
    <property type="entry name" value="Neur_channel"/>
</dbReference>
<dbReference type="PANTHER" id="PTHR18945">
    <property type="entry name" value="NEUROTRANSMITTER GATED ION CHANNEL"/>
    <property type="match status" value="1"/>
</dbReference>
<accession>A0A7R9Q8Y8</accession>
<dbReference type="InterPro" id="IPR036734">
    <property type="entry name" value="Neur_chan_lig-bd_sf"/>
</dbReference>
<reference evidence="7" key="1">
    <citation type="submission" date="2020-11" db="EMBL/GenBank/DDBJ databases">
        <authorList>
            <person name="Tran Van P."/>
        </authorList>
    </citation>
    <scope>NUCLEOTIDE SEQUENCE</scope>
</reference>
<evidence type="ECO:0000313" key="7">
    <source>
        <dbReference type="EMBL" id="CAD7636985.1"/>
    </source>
</evidence>
<dbReference type="SUPFAM" id="SSF90112">
    <property type="entry name" value="Neurotransmitter-gated ion-channel transmembrane pore"/>
    <property type="match status" value="1"/>
</dbReference>
<feature type="domain" description="Neurotransmitter-gated ion-channel ligand-binding" evidence="6">
    <location>
        <begin position="302"/>
        <end position="381"/>
    </location>
</feature>
<evidence type="ECO:0000256" key="5">
    <source>
        <dbReference type="SAM" id="Phobius"/>
    </source>
</evidence>
<evidence type="ECO:0000256" key="3">
    <source>
        <dbReference type="ARBA" id="ARBA00022989"/>
    </source>
</evidence>
<dbReference type="Proteomes" id="UP000759131">
    <property type="component" value="Unassembled WGS sequence"/>
</dbReference>
<dbReference type="InterPro" id="IPR006202">
    <property type="entry name" value="Neur_chan_lig-bd"/>
</dbReference>
<comment type="subcellular location">
    <subcellularLocation>
        <location evidence="1">Membrane</location>
        <topology evidence="1">Multi-pass membrane protein</topology>
    </subcellularLocation>
</comment>
<dbReference type="OrthoDB" id="410315at2759"/>
<protein>
    <recommendedName>
        <fullName evidence="6">Neurotransmitter-gated ion-channel ligand-binding domain-containing protein</fullName>
    </recommendedName>
</protein>
<feature type="non-terminal residue" evidence="7">
    <location>
        <position position="1"/>
    </location>
</feature>
<evidence type="ECO:0000256" key="2">
    <source>
        <dbReference type="ARBA" id="ARBA00022692"/>
    </source>
</evidence>
<dbReference type="SUPFAM" id="SSF63712">
    <property type="entry name" value="Nicotinic receptor ligand binding domain-like"/>
    <property type="match status" value="2"/>
</dbReference>
<dbReference type="GO" id="GO:0005230">
    <property type="term" value="F:extracellular ligand-gated monoatomic ion channel activity"/>
    <property type="evidence" value="ECO:0007669"/>
    <property type="project" value="InterPro"/>
</dbReference>
<name>A0A7R9Q8Y8_9ACAR</name>
<evidence type="ECO:0000313" key="8">
    <source>
        <dbReference type="Proteomes" id="UP000759131"/>
    </source>
</evidence>
<dbReference type="Gene3D" id="2.70.170.10">
    <property type="entry name" value="Neurotransmitter-gated ion-channel ligand-binding domain"/>
    <property type="match status" value="2"/>
</dbReference>
<organism evidence="7">
    <name type="scientific">Medioppia subpectinata</name>
    <dbReference type="NCBI Taxonomy" id="1979941"/>
    <lineage>
        <taxon>Eukaryota</taxon>
        <taxon>Metazoa</taxon>
        <taxon>Ecdysozoa</taxon>
        <taxon>Arthropoda</taxon>
        <taxon>Chelicerata</taxon>
        <taxon>Arachnida</taxon>
        <taxon>Acari</taxon>
        <taxon>Acariformes</taxon>
        <taxon>Sarcoptiformes</taxon>
        <taxon>Oribatida</taxon>
        <taxon>Brachypylina</taxon>
        <taxon>Oppioidea</taxon>
        <taxon>Oppiidae</taxon>
        <taxon>Medioppia</taxon>
    </lineage>
</organism>
<dbReference type="GO" id="GO:0016020">
    <property type="term" value="C:membrane"/>
    <property type="evidence" value="ECO:0007669"/>
    <property type="project" value="UniProtKB-SubCell"/>
</dbReference>
<feature type="domain" description="Neurotransmitter-gated ion-channel ligand-binding" evidence="6">
    <location>
        <begin position="8"/>
        <end position="159"/>
    </location>
</feature>
<sequence length="381" mass="44985">MLMIDRLDESLSWDTTPFKHIDLIRTPSEQIYLPDIMSYNDIDYGTQKVANTKALVYKNGHVLWVPPMTLNPLCRVNLKRWPYDEHICFIKFGSWTHDGYVLDVFPKNDGKKPQFLSDYYENTEFEVSFINATRKVMFYDCCKEPYPSVSFYFRLQRRPTLYHYIISIPALMAIIGSLITFWFPIRSNIRFVLNSFSFLTLTLLLIYLGTHLGFSSLGVPIAVRFLSLSLLFVGLLQIWLTIAYNISLLKCEIPLWTTRFTKPLLQMYRNTEHESIQLTQSEQLQDTKKSADLKELRKLLFVTRDYDRFARPIPKTHTFNVTIDYSLIHITNFDIKRQTLTTEGWLQFEWLDESLSWDTTPFKHIDLIRTPSEQIYLPDIM</sequence>
<dbReference type="FunFam" id="2.70.170.10:FF:000028">
    <property type="entry name" value="AcetylCholine Receptor"/>
    <property type="match status" value="1"/>
</dbReference>
<feature type="transmembrane region" description="Helical" evidence="5">
    <location>
        <begin position="191"/>
        <end position="209"/>
    </location>
</feature>
<keyword evidence="8" id="KW-1185">Reference proteome</keyword>
<gene>
    <name evidence="7" type="ORF">OSB1V03_LOCUS16810</name>
</gene>
<keyword evidence="3 5" id="KW-1133">Transmembrane helix</keyword>
<dbReference type="InterPro" id="IPR036719">
    <property type="entry name" value="Neuro-gated_channel_TM_sf"/>
</dbReference>
<dbReference type="Pfam" id="PF02931">
    <property type="entry name" value="Neur_chan_LBD"/>
    <property type="match status" value="2"/>
</dbReference>
<feature type="transmembrane region" description="Helical" evidence="5">
    <location>
        <begin position="221"/>
        <end position="244"/>
    </location>
</feature>
<proteinExistence type="predicted"/>
<dbReference type="InterPro" id="IPR038050">
    <property type="entry name" value="Neuro_actylchol_rec"/>
</dbReference>
<dbReference type="Gene3D" id="1.20.58.390">
    <property type="entry name" value="Neurotransmitter-gated ion-channel transmembrane domain"/>
    <property type="match status" value="1"/>
</dbReference>
<dbReference type="EMBL" id="OC873797">
    <property type="protein sequence ID" value="CAD7636985.1"/>
    <property type="molecule type" value="Genomic_DNA"/>
</dbReference>